<accession>A0A392SQW5</accession>
<feature type="region of interest" description="Disordered" evidence="1">
    <location>
        <begin position="1"/>
        <end position="23"/>
    </location>
</feature>
<evidence type="ECO:0000256" key="1">
    <source>
        <dbReference type="SAM" id="MobiDB-lite"/>
    </source>
</evidence>
<name>A0A392SQW5_9FABA</name>
<feature type="non-terminal residue" evidence="2">
    <location>
        <position position="49"/>
    </location>
</feature>
<keyword evidence="2" id="KW-0418">Kinase</keyword>
<organism evidence="2 3">
    <name type="scientific">Trifolium medium</name>
    <dbReference type="NCBI Taxonomy" id="97028"/>
    <lineage>
        <taxon>Eukaryota</taxon>
        <taxon>Viridiplantae</taxon>
        <taxon>Streptophyta</taxon>
        <taxon>Embryophyta</taxon>
        <taxon>Tracheophyta</taxon>
        <taxon>Spermatophyta</taxon>
        <taxon>Magnoliopsida</taxon>
        <taxon>eudicotyledons</taxon>
        <taxon>Gunneridae</taxon>
        <taxon>Pentapetalae</taxon>
        <taxon>rosids</taxon>
        <taxon>fabids</taxon>
        <taxon>Fabales</taxon>
        <taxon>Fabaceae</taxon>
        <taxon>Papilionoideae</taxon>
        <taxon>50 kb inversion clade</taxon>
        <taxon>NPAAA clade</taxon>
        <taxon>Hologalegina</taxon>
        <taxon>IRL clade</taxon>
        <taxon>Trifolieae</taxon>
        <taxon>Trifolium</taxon>
    </lineage>
</organism>
<reference evidence="2 3" key="1">
    <citation type="journal article" date="2018" name="Front. Plant Sci.">
        <title>Red Clover (Trifolium pratense) and Zigzag Clover (T. medium) - A Picture of Genomic Similarities and Differences.</title>
        <authorList>
            <person name="Dluhosova J."/>
            <person name="Istvanek J."/>
            <person name="Nedelnik J."/>
            <person name="Repkova J."/>
        </authorList>
    </citation>
    <scope>NUCLEOTIDE SEQUENCE [LARGE SCALE GENOMIC DNA]</scope>
    <source>
        <strain evidence="3">cv. 10/8</strain>
        <tissue evidence="2">Leaf</tissue>
    </source>
</reference>
<feature type="compositionally biased region" description="Polar residues" evidence="1">
    <location>
        <begin position="1"/>
        <end position="11"/>
    </location>
</feature>
<keyword evidence="3" id="KW-1185">Reference proteome</keyword>
<dbReference type="Proteomes" id="UP000265520">
    <property type="component" value="Unassembled WGS sequence"/>
</dbReference>
<dbReference type="AlphaFoldDB" id="A0A392SQW5"/>
<dbReference type="GO" id="GO:0016301">
    <property type="term" value="F:kinase activity"/>
    <property type="evidence" value="ECO:0007669"/>
    <property type="project" value="UniProtKB-KW"/>
</dbReference>
<proteinExistence type="predicted"/>
<keyword evidence="2" id="KW-0808">Transferase</keyword>
<dbReference type="EMBL" id="LXQA010422294">
    <property type="protein sequence ID" value="MCI50812.1"/>
    <property type="molecule type" value="Genomic_DNA"/>
</dbReference>
<protein>
    <submittedName>
        <fullName evidence="2">Thiamine pyrophosphokinase 1-like</fullName>
    </submittedName>
</protein>
<evidence type="ECO:0000313" key="3">
    <source>
        <dbReference type="Proteomes" id="UP000265520"/>
    </source>
</evidence>
<comment type="caution">
    <text evidence="2">The sequence shown here is derived from an EMBL/GenBank/DDBJ whole genome shotgun (WGS) entry which is preliminary data.</text>
</comment>
<sequence length="49" mass="5405">MEGLMSHSSTFLLPPDNNSSSSSSSVSLKYALVILNQNLPKFTPLLWDH</sequence>
<evidence type="ECO:0000313" key="2">
    <source>
        <dbReference type="EMBL" id="MCI50812.1"/>
    </source>
</evidence>